<dbReference type="InterPro" id="IPR003386">
    <property type="entry name" value="LACT/PDAT_acylTrfase"/>
</dbReference>
<dbReference type="GeneID" id="14915718"/>
<dbReference type="Pfam" id="PF02450">
    <property type="entry name" value="LCAT"/>
    <property type="match status" value="2"/>
</dbReference>
<dbReference type="PANTHER" id="PTHR11440">
    <property type="entry name" value="LECITHIN-CHOLESTEROL ACYLTRANSFERASE-RELATED"/>
    <property type="match status" value="1"/>
</dbReference>
<dbReference type="InterPro" id="IPR035892">
    <property type="entry name" value="C2_domain_sf"/>
</dbReference>
<keyword evidence="3" id="KW-1185">Reference proteome</keyword>
<sequence length="942" mass="105787">MDDNIQFKINNPDIAVTSLRILGAQQFLTATESTQIEVSTSNGNYIIHRTFTELKDRHAVLKECFPKAKFSKFPVQLFSHLVKGSKLINDCLASYVKHAAKAAPFRDFITPRPFQFHLLHVSVLQGRNLAARDNNGKSDPFVRVSIVDEEDKVTGKSVKTETIKGTLNPVWKDEDFTFDLSDQVGAVTFSLWDWDRASRNDFLGRVTLKKDDIPFNKEVLRWFPLYRTKARQGDVVHGELLLRIHHVTSKTGGINLEPKRSEEEDIEAIQQCKAERLSRQEKKEKERPAGKLHLSILYNPPLGNWDGYLTVNVIEASKLPAKDRRGTSDPYVVLSLAGKRYRTKTVKRTTTPAWKETFYFYVPHDQLSGLRFEMDAYDWDAVSARDLIGDAVLLVEEMEPGLVRDMWVNLVGPAPTQKGLQKKLGKNMAEEGWAPKLPIVIVPVIEGYEKWKGERVWLSISKIGGQALSIRRQVQQLKAARKLATVGRSGGMGASSAGENTNPQLTAEDIAFKNRWIAHISLGPDGYSDPDTIKVRPVKGMDAVTYLDPGALTSPLSYVLGPLINNLQQLGYAYGKNLLAAGYDWRLPPHQLEIRDRYFTNLKQSIQDMSKDYGPVVLVGHSMGNRVIQYFLNWVMQNDRYGRKWIDDNVHTFMAVGAPWLGASKAIRGLVTGEKFGMDAFLNDNEAITFSHRIASTAFLLPVGLEDKHHHLPADFGSFTFLHDDRADEARPVPYRDFLVKEADAVRPMTMCEEYLMKNPLFGGSVGDEYILKAPPVRRLYAIYGINLDTEIGYVFKREKSGSLALDDNSPPSKNGLQNDGFVFKKGIVYETSKSKQGIVREMTGVDGFTCGDGTVSYSSLNHCARWRNDIPQLTIEELDGAEHREVLANRLFFKKMIEYVAEKVAVANMADLGALAHRLGIKAESLLPDISDDSECAVENA</sequence>
<dbReference type="InterPro" id="IPR029058">
    <property type="entry name" value="AB_hydrolase_fold"/>
</dbReference>
<feature type="domain" description="C2" evidence="1">
    <location>
        <begin position="288"/>
        <end position="408"/>
    </location>
</feature>
<dbReference type="GO" id="GO:0006629">
    <property type="term" value="P:lipid metabolic process"/>
    <property type="evidence" value="ECO:0007669"/>
    <property type="project" value="InterPro"/>
</dbReference>
<dbReference type="AlphaFoldDB" id="L8GQ15"/>
<dbReference type="CDD" id="cd00030">
    <property type="entry name" value="C2"/>
    <property type="match status" value="2"/>
</dbReference>
<dbReference type="RefSeq" id="XP_004337088.1">
    <property type="nucleotide sequence ID" value="XM_004337040.1"/>
</dbReference>
<protein>
    <submittedName>
        <fullName evidence="2">C2 domain containing protein</fullName>
    </submittedName>
</protein>
<dbReference type="SUPFAM" id="SSF53474">
    <property type="entry name" value="alpha/beta-Hydrolases"/>
    <property type="match status" value="1"/>
</dbReference>
<feature type="domain" description="C2" evidence="1">
    <location>
        <begin position="100"/>
        <end position="223"/>
    </location>
</feature>
<dbReference type="InterPro" id="IPR000008">
    <property type="entry name" value="C2_dom"/>
</dbReference>
<gene>
    <name evidence="2" type="ORF">ACA1_215050</name>
</gene>
<dbReference type="Proteomes" id="UP000011083">
    <property type="component" value="Unassembled WGS sequence"/>
</dbReference>
<evidence type="ECO:0000259" key="1">
    <source>
        <dbReference type="PROSITE" id="PS50004"/>
    </source>
</evidence>
<evidence type="ECO:0000313" key="2">
    <source>
        <dbReference type="EMBL" id="ELR15075.1"/>
    </source>
</evidence>
<reference evidence="2 3" key="1">
    <citation type="journal article" date="2013" name="Genome Biol.">
        <title>Genome of Acanthamoeba castellanii highlights extensive lateral gene transfer and early evolution of tyrosine kinase signaling.</title>
        <authorList>
            <person name="Clarke M."/>
            <person name="Lohan A.J."/>
            <person name="Liu B."/>
            <person name="Lagkouvardos I."/>
            <person name="Roy S."/>
            <person name="Zafar N."/>
            <person name="Bertelli C."/>
            <person name="Schilde C."/>
            <person name="Kianianmomeni A."/>
            <person name="Burglin T.R."/>
            <person name="Frech C."/>
            <person name="Turcotte B."/>
            <person name="Kopec K.O."/>
            <person name="Synnott J.M."/>
            <person name="Choo C."/>
            <person name="Paponov I."/>
            <person name="Finkler A."/>
            <person name="Soon Heng Tan C."/>
            <person name="Hutchins A.P."/>
            <person name="Weinmeier T."/>
            <person name="Rattei T."/>
            <person name="Chu J.S."/>
            <person name="Gimenez G."/>
            <person name="Irimia M."/>
            <person name="Rigden D.J."/>
            <person name="Fitzpatrick D.A."/>
            <person name="Lorenzo-Morales J."/>
            <person name="Bateman A."/>
            <person name="Chiu C.H."/>
            <person name="Tang P."/>
            <person name="Hegemann P."/>
            <person name="Fromm H."/>
            <person name="Raoult D."/>
            <person name="Greub G."/>
            <person name="Miranda-Saavedra D."/>
            <person name="Chen N."/>
            <person name="Nash P."/>
            <person name="Ginger M.L."/>
            <person name="Horn M."/>
            <person name="Schaap P."/>
            <person name="Caler L."/>
            <person name="Loftus B."/>
        </authorList>
    </citation>
    <scope>NUCLEOTIDE SEQUENCE [LARGE SCALE GENOMIC DNA]</scope>
    <source>
        <strain evidence="2 3">Neff</strain>
    </source>
</reference>
<dbReference type="KEGG" id="acan:ACA1_215050"/>
<dbReference type="Pfam" id="PF00168">
    <property type="entry name" value="C2"/>
    <property type="match status" value="2"/>
</dbReference>
<organism evidence="2 3">
    <name type="scientific">Acanthamoeba castellanii (strain ATCC 30010 / Neff)</name>
    <dbReference type="NCBI Taxonomy" id="1257118"/>
    <lineage>
        <taxon>Eukaryota</taxon>
        <taxon>Amoebozoa</taxon>
        <taxon>Discosea</taxon>
        <taxon>Longamoebia</taxon>
        <taxon>Centramoebida</taxon>
        <taxon>Acanthamoebidae</taxon>
        <taxon>Acanthamoeba</taxon>
    </lineage>
</organism>
<dbReference type="SMART" id="SM00239">
    <property type="entry name" value="C2"/>
    <property type="match status" value="2"/>
</dbReference>
<dbReference type="GO" id="GO:0008374">
    <property type="term" value="F:O-acyltransferase activity"/>
    <property type="evidence" value="ECO:0007669"/>
    <property type="project" value="InterPro"/>
</dbReference>
<proteinExistence type="predicted"/>
<dbReference type="VEuPathDB" id="AmoebaDB:ACA1_215050"/>
<dbReference type="EMBL" id="KB008036">
    <property type="protein sequence ID" value="ELR15075.1"/>
    <property type="molecule type" value="Genomic_DNA"/>
</dbReference>
<accession>L8GQ15</accession>
<dbReference type="PROSITE" id="PS50004">
    <property type="entry name" value="C2"/>
    <property type="match status" value="2"/>
</dbReference>
<dbReference type="OrthoDB" id="27818at2759"/>
<dbReference type="Gene3D" id="2.60.40.150">
    <property type="entry name" value="C2 domain"/>
    <property type="match status" value="2"/>
</dbReference>
<dbReference type="SUPFAM" id="SSF49562">
    <property type="entry name" value="C2 domain (Calcium/lipid-binding domain, CaLB)"/>
    <property type="match status" value="2"/>
</dbReference>
<name>L8GQ15_ACACF</name>
<evidence type="ECO:0000313" key="3">
    <source>
        <dbReference type="Proteomes" id="UP000011083"/>
    </source>
</evidence>
<dbReference type="Gene3D" id="3.40.50.1820">
    <property type="entry name" value="alpha/beta hydrolase"/>
    <property type="match status" value="1"/>
</dbReference>